<evidence type="ECO:0000256" key="1">
    <source>
        <dbReference type="SAM" id="Coils"/>
    </source>
</evidence>
<organism evidence="3 4">
    <name type="scientific">Lithocarpus litseifolius</name>
    <dbReference type="NCBI Taxonomy" id="425828"/>
    <lineage>
        <taxon>Eukaryota</taxon>
        <taxon>Viridiplantae</taxon>
        <taxon>Streptophyta</taxon>
        <taxon>Embryophyta</taxon>
        <taxon>Tracheophyta</taxon>
        <taxon>Spermatophyta</taxon>
        <taxon>Magnoliopsida</taxon>
        <taxon>eudicotyledons</taxon>
        <taxon>Gunneridae</taxon>
        <taxon>Pentapetalae</taxon>
        <taxon>rosids</taxon>
        <taxon>fabids</taxon>
        <taxon>Fagales</taxon>
        <taxon>Fagaceae</taxon>
        <taxon>Lithocarpus</taxon>
    </lineage>
</organism>
<sequence length="312" mass="34693">MEGEGLKDGGLEGEDTPRAPFVLDAFVYRAYEQWADPNFGLRLGDIEISLGLGPRNSAGEFVRVSGNWHANELTCPTSPRDVGRDQPPLAACARKRPRTTNQPPRRPEETLPRIPPASTQAVMVIRESTSGARLAVQAAHLAYMMEDKLRDAAEEDDKERALKEVAKAMVKDKDKAVENVEERIRAAERARALVEQRVEELEVKLGGTELKLAEAKSLNSASAKEIAELNAALEASEDKWYNTGFADTQNSVKPIIYKSRRYGGHGVKEADPNGVNLLFVYLFYEIVLLYFSKSDLSDENTKVDVVKVYWLA</sequence>
<keyword evidence="4" id="KW-1185">Reference proteome</keyword>
<protein>
    <submittedName>
        <fullName evidence="3">Uncharacterized protein</fullName>
    </submittedName>
</protein>
<feature type="region of interest" description="Disordered" evidence="2">
    <location>
        <begin position="75"/>
        <end position="114"/>
    </location>
</feature>
<keyword evidence="1" id="KW-0175">Coiled coil</keyword>
<accession>A0AAW2BS52</accession>
<feature type="coiled-coil region" evidence="1">
    <location>
        <begin position="163"/>
        <end position="239"/>
    </location>
</feature>
<name>A0AAW2BS52_9ROSI</name>
<comment type="caution">
    <text evidence="3">The sequence shown here is derived from an EMBL/GenBank/DDBJ whole genome shotgun (WGS) entry which is preliminary data.</text>
</comment>
<reference evidence="3 4" key="1">
    <citation type="submission" date="2024-01" db="EMBL/GenBank/DDBJ databases">
        <title>A telomere-to-telomere, gap-free genome of sweet tea (Lithocarpus litseifolius).</title>
        <authorList>
            <person name="Zhou J."/>
        </authorList>
    </citation>
    <scope>NUCLEOTIDE SEQUENCE [LARGE SCALE GENOMIC DNA]</scope>
    <source>
        <strain evidence="3">Zhou-2022a</strain>
        <tissue evidence="3">Leaf</tissue>
    </source>
</reference>
<dbReference type="AlphaFoldDB" id="A0AAW2BS52"/>
<dbReference type="Proteomes" id="UP001459277">
    <property type="component" value="Unassembled WGS sequence"/>
</dbReference>
<gene>
    <name evidence="3" type="ORF">SO802_028296</name>
</gene>
<evidence type="ECO:0000313" key="3">
    <source>
        <dbReference type="EMBL" id="KAK9988057.1"/>
    </source>
</evidence>
<dbReference type="EMBL" id="JAZDWU010000010">
    <property type="protein sequence ID" value="KAK9988057.1"/>
    <property type="molecule type" value="Genomic_DNA"/>
</dbReference>
<evidence type="ECO:0000256" key="2">
    <source>
        <dbReference type="SAM" id="MobiDB-lite"/>
    </source>
</evidence>
<evidence type="ECO:0000313" key="4">
    <source>
        <dbReference type="Proteomes" id="UP001459277"/>
    </source>
</evidence>
<proteinExistence type="predicted"/>